<dbReference type="InterPro" id="IPR055088">
    <property type="entry name" value="Fibulin_C"/>
</dbReference>
<proteinExistence type="inferred from homology"/>
<keyword evidence="4" id="KW-0272">Extracellular matrix</keyword>
<dbReference type="PANTHER" id="PTHR24034">
    <property type="entry name" value="EGF-LIKE DOMAIN-CONTAINING PROTEIN"/>
    <property type="match status" value="1"/>
</dbReference>
<dbReference type="InterPro" id="IPR001881">
    <property type="entry name" value="EGF-like_Ca-bd_dom"/>
</dbReference>
<comment type="subcellular location">
    <subcellularLocation>
        <location evidence="1">Secreted</location>
        <location evidence="1">Extracellular space</location>
        <location evidence="1">Extracellular matrix</location>
    </subcellularLocation>
</comment>
<dbReference type="InterPro" id="IPR049883">
    <property type="entry name" value="NOTCH1_EGF-like"/>
</dbReference>
<name>A0AAI8UV16_BEMTA</name>
<evidence type="ECO:0000259" key="13">
    <source>
        <dbReference type="PROSITE" id="PS50026"/>
    </source>
</evidence>
<dbReference type="Pfam" id="PF14670">
    <property type="entry name" value="FXa_inhibition"/>
    <property type="match status" value="1"/>
</dbReference>
<evidence type="ECO:0000256" key="11">
    <source>
        <dbReference type="PROSITE-ProRule" id="PRU00076"/>
    </source>
</evidence>
<dbReference type="SMART" id="SM00181">
    <property type="entry name" value="EGF"/>
    <property type="match status" value="7"/>
</dbReference>
<dbReference type="SMART" id="SM00179">
    <property type="entry name" value="EGF_CA"/>
    <property type="match status" value="9"/>
</dbReference>
<comment type="similarity">
    <text evidence="2">Belongs to the fibulin family.</text>
</comment>
<dbReference type="InterPro" id="IPR018097">
    <property type="entry name" value="EGF_Ca-bd_CS"/>
</dbReference>
<keyword evidence="7" id="KW-0677">Repeat</keyword>
<dbReference type="SUPFAM" id="SSF57184">
    <property type="entry name" value="Growth factor receptor domain"/>
    <property type="match status" value="3"/>
</dbReference>
<evidence type="ECO:0000256" key="2">
    <source>
        <dbReference type="ARBA" id="ARBA00006127"/>
    </source>
</evidence>
<dbReference type="InterPro" id="IPR026823">
    <property type="entry name" value="cEGF"/>
</dbReference>
<keyword evidence="10" id="KW-0325">Glycoprotein</keyword>
<dbReference type="InterPro" id="IPR000152">
    <property type="entry name" value="EGF-type_Asp/Asn_hydroxyl_site"/>
</dbReference>
<accession>A0AAI8UV16</accession>
<feature type="signal peptide" evidence="12">
    <location>
        <begin position="1"/>
        <end position="18"/>
    </location>
</feature>
<dbReference type="AlphaFoldDB" id="A0AAI8UV16"/>
<dbReference type="InterPro" id="IPR009030">
    <property type="entry name" value="Growth_fac_rcpt_cys_sf"/>
</dbReference>
<evidence type="ECO:0000256" key="3">
    <source>
        <dbReference type="ARBA" id="ARBA00022525"/>
    </source>
</evidence>
<evidence type="ECO:0000256" key="12">
    <source>
        <dbReference type="SAM" id="SignalP"/>
    </source>
</evidence>
<evidence type="ECO:0000256" key="5">
    <source>
        <dbReference type="ARBA" id="ARBA00022536"/>
    </source>
</evidence>
<dbReference type="PROSITE" id="PS50026">
    <property type="entry name" value="EGF_3"/>
    <property type="match status" value="2"/>
</dbReference>
<keyword evidence="9" id="KW-1015">Disulfide bond</keyword>
<feature type="chain" id="PRO_5042535710" description="EGF-like domain-containing protein" evidence="12">
    <location>
        <begin position="19"/>
        <end position="813"/>
    </location>
</feature>
<dbReference type="GO" id="GO:0005509">
    <property type="term" value="F:calcium ion binding"/>
    <property type="evidence" value="ECO:0007669"/>
    <property type="project" value="InterPro"/>
</dbReference>
<dbReference type="Pfam" id="PF22914">
    <property type="entry name" value="Fibulin_C"/>
    <property type="match status" value="1"/>
</dbReference>
<comment type="caution">
    <text evidence="14">The sequence shown here is derived from an EMBL/GenBank/DDBJ whole genome shotgun (WGS) entry which is preliminary data.</text>
</comment>
<dbReference type="Pfam" id="PF12662">
    <property type="entry name" value="cEGF"/>
    <property type="match status" value="3"/>
</dbReference>
<dbReference type="Proteomes" id="UP001152759">
    <property type="component" value="Unassembled WGS sequence"/>
</dbReference>
<dbReference type="PROSITE" id="PS01186">
    <property type="entry name" value="EGF_2"/>
    <property type="match status" value="3"/>
</dbReference>
<organism evidence="14 15">
    <name type="scientific">Bemisia tabaci</name>
    <name type="common">Sweetpotato whitefly</name>
    <name type="synonym">Aleurodes tabaci</name>
    <dbReference type="NCBI Taxonomy" id="7038"/>
    <lineage>
        <taxon>Eukaryota</taxon>
        <taxon>Metazoa</taxon>
        <taxon>Ecdysozoa</taxon>
        <taxon>Arthropoda</taxon>
        <taxon>Hexapoda</taxon>
        <taxon>Insecta</taxon>
        <taxon>Pterygota</taxon>
        <taxon>Neoptera</taxon>
        <taxon>Paraneoptera</taxon>
        <taxon>Hemiptera</taxon>
        <taxon>Sternorrhyncha</taxon>
        <taxon>Aleyrodoidea</taxon>
        <taxon>Aleyrodidae</taxon>
        <taxon>Aleyrodinae</taxon>
        <taxon>Bemisia</taxon>
    </lineage>
</organism>
<keyword evidence="5 11" id="KW-0245">EGF-like domain</keyword>
<dbReference type="InterPro" id="IPR000742">
    <property type="entry name" value="EGF"/>
</dbReference>
<keyword evidence="15" id="KW-1185">Reference proteome</keyword>
<gene>
    <name evidence="14" type="ORF">BEMITA_LOCUS42</name>
</gene>
<evidence type="ECO:0000313" key="15">
    <source>
        <dbReference type="Proteomes" id="UP001152759"/>
    </source>
</evidence>
<keyword evidence="8" id="KW-0106">Calcium</keyword>
<evidence type="ECO:0000313" key="14">
    <source>
        <dbReference type="EMBL" id="CAH0746876.1"/>
    </source>
</evidence>
<evidence type="ECO:0000256" key="6">
    <source>
        <dbReference type="ARBA" id="ARBA00022729"/>
    </source>
</evidence>
<dbReference type="FunFam" id="2.10.25.10:FF:000010">
    <property type="entry name" value="Pro-epidermal growth factor"/>
    <property type="match status" value="1"/>
</dbReference>
<evidence type="ECO:0000256" key="8">
    <source>
        <dbReference type="ARBA" id="ARBA00022837"/>
    </source>
</evidence>
<dbReference type="InterPro" id="IPR050751">
    <property type="entry name" value="ECM_structural_protein"/>
</dbReference>
<evidence type="ECO:0000256" key="1">
    <source>
        <dbReference type="ARBA" id="ARBA00004498"/>
    </source>
</evidence>
<dbReference type="CDD" id="cd00054">
    <property type="entry name" value="EGF_CA"/>
    <property type="match status" value="4"/>
</dbReference>
<keyword evidence="3" id="KW-0964">Secreted</keyword>
<dbReference type="EMBL" id="CAKKNF020000004">
    <property type="protein sequence ID" value="CAH0746876.1"/>
    <property type="molecule type" value="Genomic_DNA"/>
</dbReference>
<evidence type="ECO:0000256" key="7">
    <source>
        <dbReference type="ARBA" id="ARBA00022737"/>
    </source>
</evidence>
<dbReference type="FunFam" id="2.10.25.10:FF:000139">
    <property type="entry name" value="Fibulin-1"/>
    <property type="match status" value="1"/>
</dbReference>
<feature type="domain" description="EGF-like" evidence="13">
    <location>
        <begin position="400"/>
        <end position="436"/>
    </location>
</feature>
<dbReference type="FunFam" id="2.10.25.10:FF:000005">
    <property type="entry name" value="Fibrillin 2"/>
    <property type="match status" value="1"/>
</dbReference>
<dbReference type="Gene3D" id="2.10.25.10">
    <property type="entry name" value="Laminin"/>
    <property type="match status" value="9"/>
</dbReference>
<evidence type="ECO:0000256" key="9">
    <source>
        <dbReference type="ARBA" id="ARBA00023157"/>
    </source>
</evidence>
<evidence type="ECO:0000256" key="4">
    <source>
        <dbReference type="ARBA" id="ARBA00022530"/>
    </source>
</evidence>
<dbReference type="PANTHER" id="PTHR24034:SF209">
    <property type="entry name" value="EGF-LIKE DOMAIN-CONTAINING PROTEIN"/>
    <property type="match status" value="1"/>
</dbReference>
<evidence type="ECO:0000256" key="10">
    <source>
        <dbReference type="ARBA" id="ARBA00023180"/>
    </source>
</evidence>
<dbReference type="PROSITE" id="PS01187">
    <property type="entry name" value="EGF_CA"/>
    <property type="match status" value="2"/>
</dbReference>
<reference evidence="14" key="1">
    <citation type="submission" date="2021-12" db="EMBL/GenBank/DDBJ databases">
        <authorList>
            <person name="King R."/>
        </authorList>
    </citation>
    <scope>NUCLEOTIDE SEQUENCE</scope>
</reference>
<comment type="caution">
    <text evidence="11">Lacks conserved residue(s) required for the propagation of feature annotation.</text>
</comment>
<dbReference type="Pfam" id="PF07645">
    <property type="entry name" value="EGF_CA"/>
    <property type="match status" value="4"/>
</dbReference>
<protein>
    <recommendedName>
        <fullName evidence="13">EGF-like domain-containing protein</fullName>
    </recommendedName>
</protein>
<sequence length="813" mass="89495">MFAHLLISVAVLFPFAASLDGTDSMFRTCCDLGIAWGNEEMQCSRSYPMPIPKIPAEQQSMCLSTVELCCIQTVRSAQCEDGITLAKSSAVCYDQGPGMENFKHCCEACKLGIIFGSLSASCKPFDFGSPWTSVFESCCSNVSVPLSPSFAPTSYNNNDVEPLNGLNSIFSQTENICELLPGELCEHICVPVPGSYRCECRPGFTLMGDGKTCHQDAIGSRCKTNNPCAQRCTDNGIAVECSCNTGYQLKSNQKSCEDINECALGIDTCDKTKEWCKNEIGSFSCIPINTDIANKTSKAVSGREKSASITPSTMPTEVIRCPLGFKANNVQNTCTDIDECKEELHLCNEATESCVNVPGGYRCVARQHSSSTRQTKSKATYSTQCDIGYVFNEEENKCVDFNECETAPCDSNQDCINSVGSYYCSCKTGFQTDNVTLACVDINECQTKTHDCHSSLRCDNTIGSFQCVRFTSCGTGYTLNIGSGLCEDDDECALKIDNCRYLGPDWQCRNTHGSFRCEKRRCTSDKNSSNCTKSTFECPTGYEVNQSGKCAEINECAKDRNLCDHICVNLPGSHKCSCRPGFRLAADGRTCEDINECALFRDRYICMGQCENTIGSFRCSCPYGYRLGSDNVTCQDIDECKDLNRCLAADEICFNIRGSFRCNSVACPPGYSKDNDHKNRCNRLPRTCGSDISCTHLPLAYSFNFITLVSNLPIPTNGQQELISSRASMSESTSMDFKLNLVNVYATPGIPKADLSYFRLQRVGFNQALLLLLKPIKGPQEIFLELVMEFYRGTTFIGSTVSKINIIVSQHEF</sequence>
<feature type="domain" description="EGF-like" evidence="13">
    <location>
        <begin position="552"/>
        <end position="592"/>
    </location>
</feature>
<dbReference type="PROSITE" id="PS00010">
    <property type="entry name" value="ASX_HYDROXYL"/>
    <property type="match status" value="2"/>
</dbReference>
<keyword evidence="6 12" id="KW-0732">Signal</keyword>